<proteinExistence type="predicted"/>
<comment type="caution">
    <text evidence="2">The sequence shown here is derived from an EMBL/GenBank/DDBJ whole genome shotgun (WGS) entry which is preliminary data.</text>
</comment>
<organism evidence="2 3">
    <name type="scientific">Streptomyces glaucus</name>
    <dbReference type="NCBI Taxonomy" id="284029"/>
    <lineage>
        <taxon>Bacteria</taxon>
        <taxon>Bacillati</taxon>
        <taxon>Actinomycetota</taxon>
        <taxon>Actinomycetes</taxon>
        <taxon>Kitasatosporales</taxon>
        <taxon>Streptomycetaceae</taxon>
        <taxon>Streptomyces</taxon>
    </lineage>
</organism>
<evidence type="ECO:0000313" key="2">
    <source>
        <dbReference type="EMBL" id="GAA2440482.1"/>
    </source>
</evidence>
<sequence>MTMAVRREPRRIHRDQHRPLAVELRPRAGRHRGGPHGEGAAPPAGPPCSTRPALGGNAPKARPVPSAPAPYVPRNPRIAAPVAARSGCPTPLAAHPHDRSATASIKRRTLTRGRTTARPLRHGHRLCP</sequence>
<evidence type="ECO:0000313" key="3">
    <source>
        <dbReference type="Proteomes" id="UP001500460"/>
    </source>
</evidence>
<feature type="region of interest" description="Disordered" evidence="1">
    <location>
        <begin position="86"/>
        <end position="128"/>
    </location>
</feature>
<name>A0ABN3JU24_9ACTN</name>
<feature type="compositionally biased region" description="Basic and acidic residues" evidence="1">
    <location>
        <begin position="17"/>
        <end position="26"/>
    </location>
</feature>
<dbReference type="Proteomes" id="UP001500460">
    <property type="component" value="Unassembled WGS sequence"/>
</dbReference>
<gene>
    <name evidence="2" type="ORF">GCM10010421_33690</name>
</gene>
<reference evidence="2 3" key="1">
    <citation type="journal article" date="2019" name="Int. J. Syst. Evol. Microbiol.">
        <title>The Global Catalogue of Microorganisms (GCM) 10K type strain sequencing project: providing services to taxonomists for standard genome sequencing and annotation.</title>
        <authorList>
            <consortium name="The Broad Institute Genomics Platform"/>
            <consortium name="The Broad Institute Genome Sequencing Center for Infectious Disease"/>
            <person name="Wu L."/>
            <person name="Ma J."/>
        </authorList>
    </citation>
    <scope>NUCLEOTIDE SEQUENCE [LARGE SCALE GENOMIC DNA]</scope>
    <source>
        <strain evidence="2 3">JCM 6922</strain>
    </source>
</reference>
<evidence type="ECO:0008006" key="4">
    <source>
        <dbReference type="Google" id="ProtNLM"/>
    </source>
</evidence>
<dbReference type="EMBL" id="BAAATK010000019">
    <property type="protein sequence ID" value="GAA2440482.1"/>
    <property type="molecule type" value="Genomic_DNA"/>
</dbReference>
<protein>
    <recommendedName>
        <fullName evidence="4">Secreted protein</fullName>
    </recommendedName>
</protein>
<feature type="region of interest" description="Disordered" evidence="1">
    <location>
        <begin position="1"/>
        <end position="72"/>
    </location>
</feature>
<accession>A0ABN3JU24</accession>
<keyword evidence="3" id="KW-1185">Reference proteome</keyword>
<evidence type="ECO:0000256" key="1">
    <source>
        <dbReference type="SAM" id="MobiDB-lite"/>
    </source>
</evidence>
<feature type="compositionally biased region" description="Basic residues" evidence="1">
    <location>
        <begin position="119"/>
        <end position="128"/>
    </location>
</feature>